<sequence length="429" mass="46522">MSFLSRQSIVAALTANAVRPPRHHRAELPAFVAGWLVSETAPQMLALTALDVATHLTRGRRKGVRAKAGLALAGASALGLAHIVRQSRRAKDGFEDALVEGLGVDYVEQLDQVPTPADLATPWRKMARPLNFADEGVRVISDLPYSEAGKRGHLDLYLPAGEDAITDAPVLLQIHGGAWSIGEKEHQGRPLMNQMAAKGWICVAINYRLSPRDAWPAHIVDVKRAIAWIKDNIAEYGGDPDYLAVTGGSAGGHLTALAALTAGDPEFQPGFEDADTSVQAAVPFYGIYDFAGSTGLSNAIGMRDTFLGPRVMQTTWQDAPDVYEAASPILRITPDAPDFFVIHGELDTLVAVDQARLFVAELRRTSTKSVVYAELPGTQHAFDVFHSIRSAYAVHAVDRYLTWHWNTWRHGLEADSGVDPEELSGDRPA</sequence>
<keyword evidence="1 3" id="KW-0378">Hydrolase</keyword>
<dbReference type="PANTHER" id="PTHR48081">
    <property type="entry name" value="AB HYDROLASE SUPERFAMILY PROTEIN C4A8.06C"/>
    <property type="match status" value="1"/>
</dbReference>
<dbReference type="PANTHER" id="PTHR48081:SF33">
    <property type="entry name" value="KYNURENINE FORMAMIDASE"/>
    <property type="match status" value="1"/>
</dbReference>
<dbReference type="Proteomes" id="UP000291101">
    <property type="component" value="Unassembled WGS sequence"/>
</dbReference>
<accession>A0A4Q2T575</accession>
<organism evidence="3 4">
    <name type="scientific">Nocardioides zhouii</name>
    <dbReference type="NCBI Taxonomy" id="1168729"/>
    <lineage>
        <taxon>Bacteria</taxon>
        <taxon>Bacillati</taxon>
        <taxon>Actinomycetota</taxon>
        <taxon>Actinomycetes</taxon>
        <taxon>Propionibacteriales</taxon>
        <taxon>Nocardioidaceae</taxon>
        <taxon>Nocardioides</taxon>
    </lineage>
</organism>
<evidence type="ECO:0000313" key="4">
    <source>
        <dbReference type="Proteomes" id="UP000291101"/>
    </source>
</evidence>
<dbReference type="InterPro" id="IPR049492">
    <property type="entry name" value="BD-FAE-like_dom"/>
</dbReference>
<comment type="caution">
    <text evidence="3">The sequence shown here is derived from an EMBL/GenBank/DDBJ whole genome shotgun (WGS) entry which is preliminary data.</text>
</comment>
<dbReference type="SUPFAM" id="SSF53474">
    <property type="entry name" value="alpha/beta-Hydrolases"/>
    <property type="match status" value="1"/>
</dbReference>
<dbReference type="EMBL" id="SDWV01000003">
    <property type="protein sequence ID" value="RYC13772.1"/>
    <property type="molecule type" value="Genomic_DNA"/>
</dbReference>
<keyword evidence="4" id="KW-1185">Reference proteome</keyword>
<reference evidence="3 4" key="1">
    <citation type="submission" date="2019-01" db="EMBL/GenBank/DDBJ databases">
        <title>Novel species of Nocardioides.</title>
        <authorList>
            <person name="Liu Q."/>
            <person name="X Y.-H."/>
        </authorList>
    </citation>
    <scope>NUCLEOTIDE SEQUENCE [LARGE SCALE GENOMIC DNA]</scope>
    <source>
        <strain evidence="3 4">HLT2-9</strain>
    </source>
</reference>
<gene>
    <name evidence="3" type="ORF">EUA94_04000</name>
</gene>
<protein>
    <submittedName>
        <fullName evidence="3">Alpha/beta hydrolase</fullName>
    </submittedName>
</protein>
<dbReference type="Gene3D" id="3.40.50.1820">
    <property type="entry name" value="alpha/beta hydrolase"/>
    <property type="match status" value="1"/>
</dbReference>
<feature type="domain" description="BD-FAE-like" evidence="2">
    <location>
        <begin position="154"/>
        <end position="362"/>
    </location>
</feature>
<dbReference type="OrthoDB" id="9803828at2"/>
<dbReference type="GO" id="GO:0016787">
    <property type="term" value="F:hydrolase activity"/>
    <property type="evidence" value="ECO:0007669"/>
    <property type="project" value="UniProtKB-KW"/>
</dbReference>
<evidence type="ECO:0000313" key="3">
    <source>
        <dbReference type="EMBL" id="RYC13772.1"/>
    </source>
</evidence>
<dbReference type="RefSeq" id="WP_129424934.1">
    <property type="nucleotide sequence ID" value="NZ_SDWV01000003.1"/>
</dbReference>
<name>A0A4Q2T575_9ACTN</name>
<dbReference type="Pfam" id="PF20434">
    <property type="entry name" value="BD-FAE"/>
    <property type="match status" value="1"/>
</dbReference>
<proteinExistence type="predicted"/>
<evidence type="ECO:0000256" key="1">
    <source>
        <dbReference type="ARBA" id="ARBA00022801"/>
    </source>
</evidence>
<evidence type="ECO:0000259" key="2">
    <source>
        <dbReference type="Pfam" id="PF20434"/>
    </source>
</evidence>
<dbReference type="InterPro" id="IPR050300">
    <property type="entry name" value="GDXG_lipolytic_enzyme"/>
</dbReference>
<dbReference type="InterPro" id="IPR029058">
    <property type="entry name" value="AB_hydrolase_fold"/>
</dbReference>
<dbReference type="AlphaFoldDB" id="A0A4Q2T575"/>